<evidence type="ECO:0000256" key="9">
    <source>
        <dbReference type="ARBA" id="ARBA00022857"/>
    </source>
</evidence>
<evidence type="ECO:0000313" key="19">
    <source>
        <dbReference type="Proteomes" id="UP000230251"/>
    </source>
</evidence>
<dbReference type="InterPro" id="IPR016166">
    <property type="entry name" value="FAD-bd_PCMH"/>
</dbReference>
<feature type="active site" description="Proton donor" evidence="16">
    <location>
        <position position="220"/>
    </location>
</feature>
<reference evidence="19" key="1">
    <citation type="submission" date="2017-09" db="EMBL/GenBank/DDBJ databases">
        <title>Depth-based differentiation of microbial function through sediment-hosted aquifers and enrichment of novel symbionts in the deep terrestrial subsurface.</title>
        <authorList>
            <person name="Probst A.J."/>
            <person name="Ladd B."/>
            <person name="Jarett J.K."/>
            <person name="Geller-Mcgrath D.E."/>
            <person name="Sieber C.M.K."/>
            <person name="Emerson J.B."/>
            <person name="Anantharaman K."/>
            <person name="Thomas B.C."/>
            <person name="Malmstrom R."/>
            <person name="Stieglmeier M."/>
            <person name="Klingl A."/>
            <person name="Woyke T."/>
            <person name="Ryan C.M."/>
            <person name="Banfield J.F."/>
        </authorList>
    </citation>
    <scope>NUCLEOTIDE SEQUENCE [LARGE SCALE GENOMIC DNA]</scope>
</reference>
<comment type="subcellular location">
    <subcellularLocation>
        <location evidence="3 16">Cytoplasm</location>
    </subcellularLocation>
</comment>
<evidence type="ECO:0000256" key="12">
    <source>
        <dbReference type="ARBA" id="ARBA00023002"/>
    </source>
</evidence>
<evidence type="ECO:0000256" key="1">
    <source>
        <dbReference type="ARBA" id="ARBA00001974"/>
    </source>
</evidence>
<protein>
    <recommendedName>
        <fullName evidence="16">UDP-N-acetylenolpyruvoylglucosamine reductase</fullName>
        <ecNumber evidence="16">1.3.1.98</ecNumber>
    </recommendedName>
    <alternativeName>
        <fullName evidence="16">UDP-N-acetylmuramate dehydrogenase</fullName>
    </alternativeName>
</protein>
<evidence type="ECO:0000256" key="11">
    <source>
        <dbReference type="ARBA" id="ARBA00022984"/>
    </source>
</evidence>
<dbReference type="GO" id="GO:0005829">
    <property type="term" value="C:cytosol"/>
    <property type="evidence" value="ECO:0007669"/>
    <property type="project" value="TreeGrafter"/>
</dbReference>
<evidence type="ECO:0000256" key="16">
    <source>
        <dbReference type="HAMAP-Rule" id="MF_00037"/>
    </source>
</evidence>
<proteinExistence type="inferred from homology"/>
<evidence type="ECO:0000256" key="5">
    <source>
        <dbReference type="ARBA" id="ARBA00022490"/>
    </source>
</evidence>
<dbReference type="UniPathway" id="UPA00219"/>
<dbReference type="InterPro" id="IPR036318">
    <property type="entry name" value="FAD-bd_PCMH-like_sf"/>
</dbReference>
<keyword evidence="7 16" id="KW-0285">Flavoprotein</keyword>
<evidence type="ECO:0000256" key="14">
    <source>
        <dbReference type="ARBA" id="ARBA00023316"/>
    </source>
</evidence>
<evidence type="ECO:0000256" key="2">
    <source>
        <dbReference type="ARBA" id="ARBA00003921"/>
    </source>
</evidence>
<keyword evidence="10 16" id="KW-0133">Cell shape</keyword>
<dbReference type="InterPro" id="IPR011601">
    <property type="entry name" value="MurB_C"/>
</dbReference>
<dbReference type="InterPro" id="IPR003170">
    <property type="entry name" value="MurB"/>
</dbReference>
<evidence type="ECO:0000313" key="18">
    <source>
        <dbReference type="EMBL" id="PJC24586.1"/>
    </source>
</evidence>
<keyword evidence="6 16" id="KW-0132">Cell division</keyword>
<keyword evidence="14 16" id="KW-0961">Cell wall biogenesis/degradation</keyword>
<evidence type="ECO:0000256" key="3">
    <source>
        <dbReference type="ARBA" id="ARBA00004496"/>
    </source>
</evidence>
<dbReference type="Pfam" id="PF02873">
    <property type="entry name" value="MurB_C"/>
    <property type="match status" value="1"/>
</dbReference>
<organism evidence="18 19">
    <name type="scientific">Candidatus Uhrbacteria bacterium CG_4_9_14_0_2_um_filter_41_50</name>
    <dbReference type="NCBI Taxonomy" id="1975031"/>
    <lineage>
        <taxon>Bacteria</taxon>
        <taxon>Candidatus Uhriibacteriota</taxon>
    </lineage>
</organism>
<evidence type="ECO:0000256" key="13">
    <source>
        <dbReference type="ARBA" id="ARBA00023306"/>
    </source>
</evidence>
<dbReference type="Pfam" id="PF01565">
    <property type="entry name" value="FAD_binding_4"/>
    <property type="match status" value="1"/>
</dbReference>
<dbReference type="GO" id="GO:0008762">
    <property type="term" value="F:UDP-N-acetylmuramate dehydrogenase activity"/>
    <property type="evidence" value="ECO:0007669"/>
    <property type="project" value="UniProtKB-UniRule"/>
</dbReference>
<evidence type="ECO:0000256" key="6">
    <source>
        <dbReference type="ARBA" id="ARBA00022618"/>
    </source>
</evidence>
<dbReference type="PANTHER" id="PTHR21071:SF4">
    <property type="entry name" value="UDP-N-ACETYLENOLPYRUVOYLGLUCOSAMINE REDUCTASE"/>
    <property type="match status" value="1"/>
</dbReference>
<dbReference type="HAMAP" id="MF_00037">
    <property type="entry name" value="MurB"/>
    <property type="match status" value="1"/>
</dbReference>
<comment type="function">
    <text evidence="2 16">Cell wall formation.</text>
</comment>
<dbReference type="Gene3D" id="3.30.465.10">
    <property type="match status" value="1"/>
</dbReference>
<evidence type="ECO:0000256" key="8">
    <source>
        <dbReference type="ARBA" id="ARBA00022827"/>
    </source>
</evidence>
<evidence type="ECO:0000256" key="15">
    <source>
        <dbReference type="ARBA" id="ARBA00048914"/>
    </source>
</evidence>
<feature type="active site" evidence="16">
    <location>
        <position position="313"/>
    </location>
</feature>
<dbReference type="GO" id="GO:0071949">
    <property type="term" value="F:FAD binding"/>
    <property type="evidence" value="ECO:0007669"/>
    <property type="project" value="InterPro"/>
</dbReference>
<feature type="domain" description="FAD-binding PCMH-type" evidence="17">
    <location>
        <begin position="29"/>
        <end position="191"/>
    </location>
</feature>
<comment type="caution">
    <text evidence="18">The sequence shown here is derived from an EMBL/GenBank/DDBJ whole genome shotgun (WGS) entry which is preliminary data.</text>
</comment>
<evidence type="ECO:0000256" key="10">
    <source>
        <dbReference type="ARBA" id="ARBA00022960"/>
    </source>
</evidence>
<name>A0A2M8EPB8_9BACT</name>
<dbReference type="PANTHER" id="PTHR21071">
    <property type="entry name" value="UDP-N-ACETYLENOLPYRUVOYLGLUCOSAMINE REDUCTASE"/>
    <property type="match status" value="1"/>
</dbReference>
<dbReference type="GO" id="GO:0008360">
    <property type="term" value="P:regulation of cell shape"/>
    <property type="evidence" value="ECO:0007669"/>
    <property type="project" value="UniProtKB-KW"/>
</dbReference>
<evidence type="ECO:0000256" key="7">
    <source>
        <dbReference type="ARBA" id="ARBA00022630"/>
    </source>
</evidence>
<keyword evidence="9 16" id="KW-0521">NADP</keyword>
<dbReference type="InterPro" id="IPR016169">
    <property type="entry name" value="FAD-bd_PCMH_sub2"/>
</dbReference>
<dbReference type="InterPro" id="IPR006094">
    <property type="entry name" value="Oxid_FAD_bind_N"/>
</dbReference>
<dbReference type="NCBIfam" id="NF010480">
    <property type="entry name" value="PRK13905.1"/>
    <property type="match status" value="1"/>
</dbReference>
<dbReference type="SUPFAM" id="SSF56176">
    <property type="entry name" value="FAD-binding/transporter-associated domain-like"/>
    <property type="match status" value="1"/>
</dbReference>
<dbReference type="AlphaFoldDB" id="A0A2M8EPB8"/>
<keyword evidence="5 16" id="KW-0963">Cytoplasm</keyword>
<evidence type="ECO:0000259" key="17">
    <source>
        <dbReference type="PROSITE" id="PS51387"/>
    </source>
</evidence>
<dbReference type="Proteomes" id="UP000230251">
    <property type="component" value="Unassembled WGS sequence"/>
</dbReference>
<dbReference type="Gene3D" id="3.30.43.10">
    <property type="entry name" value="Uridine Diphospho-n-acetylenolpyruvylglucosamine Reductase, domain 2"/>
    <property type="match status" value="1"/>
</dbReference>
<dbReference type="InterPro" id="IPR016167">
    <property type="entry name" value="FAD-bd_PCMH_sub1"/>
</dbReference>
<dbReference type="SUPFAM" id="SSF56194">
    <property type="entry name" value="Uridine diphospho-N-Acetylenolpyruvylglucosamine reductase, MurB, C-terminal domain"/>
    <property type="match status" value="1"/>
</dbReference>
<dbReference type="EC" id="1.3.1.98" evidence="16"/>
<keyword evidence="13 16" id="KW-0131">Cell cycle</keyword>
<keyword evidence="8 16" id="KW-0274">FAD</keyword>
<comment type="catalytic activity">
    <reaction evidence="15 16">
        <text>UDP-N-acetyl-alpha-D-muramate + NADP(+) = UDP-N-acetyl-3-O-(1-carboxyvinyl)-alpha-D-glucosamine + NADPH + H(+)</text>
        <dbReference type="Rhea" id="RHEA:12248"/>
        <dbReference type="ChEBI" id="CHEBI:15378"/>
        <dbReference type="ChEBI" id="CHEBI:57783"/>
        <dbReference type="ChEBI" id="CHEBI:58349"/>
        <dbReference type="ChEBI" id="CHEBI:68483"/>
        <dbReference type="ChEBI" id="CHEBI:70757"/>
        <dbReference type="EC" id="1.3.1.98"/>
    </reaction>
</comment>
<dbReference type="GO" id="GO:0009252">
    <property type="term" value="P:peptidoglycan biosynthetic process"/>
    <property type="evidence" value="ECO:0007669"/>
    <property type="project" value="UniProtKB-UniRule"/>
</dbReference>
<evidence type="ECO:0000256" key="4">
    <source>
        <dbReference type="ARBA" id="ARBA00004752"/>
    </source>
</evidence>
<dbReference type="NCBIfam" id="TIGR00179">
    <property type="entry name" value="murB"/>
    <property type="match status" value="1"/>
</dbReference>
<dbReference type="EMBL" id="PFSI01000032">
    <property type="protein sequence ID" value="PJC24586.1"/>
    <property type="molecule type" value="Genomic_DNA"/>
</dbReference>
<dbReference type="GO" id="GO:0071555">
    <property type="term" value="P:cell wall organization"/>
    <property type="evidence" value="ECO:0007669"/>
    <property type="project" value="UniProtKB-KW"/>
</dbReference>
<accession>A0A2M8EPB8</accession>
<comment type="pathway">
    <text evidence="4 16">Cell wall biogenesis; peptidoglycan biosynthesis.</text>
</comment>
<gene>
    <name evidence="16" type="primary">murB</name>
    <name evidence="18" type="ORF">CO057_02135</name>
</gene>
<keyword evidence="12 16" id="KW-0560">Oxidoreductase</keyword>
<dbReference type="PROSITE" id="PS51387">
    <property type="entry name" value="FAD_PCMH"/>
    <property type="match status" value="1"/>
</dbReference>
<dbReference type="GO" id="GO:0051301">
    <property type="term" value="P:cell division"/>
    <property type="evidence" value="ECO:0007669"/>
    <property type="project" value="UniProtKB-KW"/>
</dbReference>
<feature type="active site" evidence="16">
    <location>
        <position position="170"/>
    </location>
</feature>
<dbReference type="InterPro" id="IPR036635">
    <property type="entry name" value="MurB_C_sf"/>
</dbReference>
<dbReference type="Gene3D" id="3.90.78.10">
    <property type="entry name" value="UDP-N-acetylenolpyruvoylglucosamine reductase, C-terminal domain"/>
    <property type="match status" value="1"/>
</dbReference>
<comment type="cofactor">
    <cofactor evidence="1 16">
        <name>FAD</name>
        <dbReference type="ChEBI" id="CHEBI:57692"/>
    </cofactor>
</comment>
<sequence length="319" mass="34664">MTNITQELQDIFGEQMRENEPLSKHTNFRVGGPAKWFCEVDSADELIKAINVLSGQVTYFILGGGSNVLASDEGFLGVVFKLTMRNIEISGTTVKAGAGALAVMLARTTVGAGLAGLEWAVSLPGTVGGMVRGNAGCFGGETKDNLKSIEVLSDGKIKTMQSEELNFGYRHSAIKKSTDIVLTATFQLKVGDKDQLKARMNEILEKRKTSQPLTSGTAGCTFKNYETHKGDDMKMFAELGIPKEMLDARRISSGWLIDRAELKGEKIGGASVSLEHGNFIINDGSATADQIFQLISLVKTRVRDKFNIELEEEIQYLGL</sequence>
<keyword evidence="11 16" id="KW-0573">Peptidoglycan synthesis</keyword>
<comment type="similarity">
    <text evidence="16">Belongs to the MurB family.</text>
</comment>